<feature type="domain" description="PARG catalytic Macro" evidence="5">
    <location>
        <begin position="271"/>
        <end position="479"/>
    </location>
</feature>
<dbReference type="InterPro" id="IPR007724">
    <property type="entry name" value="Poly_GlycHdrlase"/>
</dbReference>
<dbReference type="GO" id="GO:0005975">
    <property type="term" value="P:carbohydrate metabolic process"/>
    <property type="evidence" value="ECO:0007669"/>
    <property type="project" value="InterPro"/>
</dbReference>
<feature type="active site" evidence="4">
    <location>
        <position position="295"/>
    </location>
</feature>
<dbReference type="Proteomes" id="UP000030763">
    <property type="component" value="Unassembled WGS sequence"/>
</dbReference>
<feature type="active site" evidence="4">
    <location>
        <position position="315"/>
    </location>
</feature>
<organism evidence="7 8">
    <name type="scientific">Eimeria maxima</name>
    <name type="common">Coccidian parasite</name>
    <dbReference type="NCBI Taxonomy" id="5804"/>
    <lineage>
        <taxon>Eukaryota</taxon>
        <taxon>Sar</taxon>
        <taxon>Alveolata</taxon>
        <taxon>Apicomplexa</taxon>
        <taxon>Conoidasida</taxon>
        <taxon>Coccidia</taxon>
        <taxon>Eucoccidiorida</taxon>
        <taxon>Eimeriorina</taxon>
        <taxon>Eimeriidae</taxon>
        <taxon>Eimeria</taxon>
    </lineage>
</organism>
<evidence type="ECO:0000256" key="3">
    <source>
        <dbReference type="ARBA" id="ARBA00022801"/>
    </source>
</evidence>
<dbReference type="EC" id="3.2.1.143" evidence="2"/>
<dbReference type="GO" id="GO:0006282">
    <property type="term" value="P:regulation of DNA repair"/>
    <property type="evidence" value="ECO:0007669"/>
    <property type="project" value="InterPro"/>
</dbReference>
<evidence type="ECO:0000256" key="2">
    <source>
        <dbReference type="ARBA" id="ARBA00012255"/>
    </source>
</evidence>
<name>U6MCM3_EIMMA</name>
<evidence type="ECO:0000313" key="8">
    <source>
        <dbReference type="Proteomes" id="UP000030763"/>
    </source>
</evidence>
<dbReference type="RefSeq" id="XP_013337463.1">
    <property type="nucleotide sequence ID" value="XM_013482009.1"/>
</dbReference>
<dbReference type="PANTHER" id="PTHR12837">
    <property type="entry name" value="POLY ADP-RIBOSE GLYCOHYDROLASE"/>
    <property type="match status" value="1"/>
</dbReference>
<keyword evidence="3" id="KW-0378">Hydrolase</keyword>
<dbReference type="InterPro" id="IPR048362">
    <property type="entry name" value="PARG_helical"/>
</dbReference>
<proteinExistence type="inferred from homology"/>
<gene>
    <name evidence="7" type="ORF">EMWEY_00008020</name>
</gene>
<dbReference type="AlphaFoldDB" id="U6MCM3"/>
<dbReference type="GO" id="GO:0005634">
    <property type="term" value="C:nucleus"/>
    <property type="evidence" value="ECO:0007669"/>
    <property type="project" value="TreeGrafter"/>
</dbReference>
<dbReference type="GO" id="GO:1990966">
    <property type="term" value="P:ATP generation from poly-ADP-D-ribose"/>
    <property type="evidence" value="ECO:0007669"/>
    <property type="project" value="TreeGrafter"/>
</dbReference>
<evidence type="ECO:0000259" key="5">
    <source>
        <dbReference type="Pfam" id="PF05028"/>
    </source>
</evidence>
<feature type="active site" evidence="4">
    <location>
        <position position="314"/>
    </location>
</feature>
<evidence type="ECO:0000256" key="4">
    <source>
        <dbReference type="PIRSR" id="PIRSR607724-1"/>
    </source>
</evidence>
<feature type="domain" description="PARG helical" evidence="6">
    <location>
        <begin position="91"/>
        <end position="194"/>
    </location>
</feature>
<sequence>MVIFITRFVDASWTSQTASVSPEDTPYAVLRPAEESHQRRIQDILRRIEDGGVPSTAAQFEALFVHLLREAGNYRGGGQLQIGRLNSYLAQDEEFSRTTLPFLASVAKHISDLFPKGLKHMTRSHPSVHLRRIQVLCLMAASFFGIIPQKQRKLLRSWGRLRLNALDMHHRGFFEREPKLKALLIYFGSMQKTMSGCWQQMLKDNDFTQAKCTATCLCQEITFEGRTRKISPADEIISFYLHTPEATTFEAPEGEQVSRSEVDVSKIISQPLPLSGLTVDVHGDITKSDGDLQVDFADMYVGGLSMWAGHVAQEELIFALRPELHVIMLFREALRDDEAVVVKGAESFVLYSGYEGTFQVFPPVVPAGSHWSVHGLAPLDSMGRRETTVVAIDAIVVKNEREQYSIQSMKREILKAALGFQGDPFEDVIHETRAGVATGKWGCVIFGGDNQLKSLLQWIAATAAGREMHYKAFGDATLAHMEGTLSAIRHRFPTTKDLFEAIVQCIQQREETPIGNWSLWQSLLNLKVGSPE</sequence>
<comment type="similarity">
    <text evidence="1">Belongs to the poly(ADP-ribose) glycohydrolase family.</text>
</comment>
<dbReference type="GO" id="GO:0009225">
    <property type="term" value="P:nucleotide-sugar metabolic process"/>
    <property type="evidence" value="ECO:0007669"/>
    <property type="project" value="TreeGrafter"/>
</dbReference>
<evidence type="ECO:0000259" key="6">
    <source>
        <dbReference type="Pfam" id="PF20811"/>
    </source>
</evidence>
<keyword evidence="8" id="KW-1185">Reference proteome</keyword>
<dbReference type="OMA" id="FYRGFME"/>
<dbReference type="GeneID" id="25334788"/>
<reference evidence="7" key="1">
    <citation type="submission" date="2013-10" db="EMBL/GenBank/DDBJ databases">
        <title>Genomic analysis of the causative agents of coccidiosis in chickens.</title>
        <authorList>
            <person name="Reid A.J."/>
            <person name="Blake D."/>
            <person name="Billington K."/>
            <person name="Browne H."/>
            <person name="Dunn M."/>
            <person name="Hung S."/>
            <person name="Kawahara F."/>
            <person name="Miranda-Saavedra D."/>
            <person name="Mourier T."/>
            <person name="Nagra H."/>
            <person name="Otto T.D."/>
            <person name="Rawlings N."/>
            <person name="Sanchez A."/>
            <person name="Sanders M."/>
            <person name="Subramaniam C."/>
            <person name="Tay Y."/>
            <person name="Dear P."/>
            <person name="Doerig C."/>
            <person name="Gruber A."/>
            <person name="Parkinson J."/>
            <person name="Shirley M."/>
            <person name="Wan K.L."/>
            <person name="Berriman M."/>
            <person name="Tomley F."/>
            <person name="Pain A."/>
        </authorList>
    </citation>
    <scope>NUCLEOTIDE SEQUENCE [LARGE SCALE GENOMIC DNA]</scope>
    <source>
        <strain evidence="7">Weybridge</strain>
    </source>
</reference>
<evidence type="ECO:0000313" key="7">
    <source>
        <dbReference type="EMBL" id="CDJ60813.1"/>
    </source>
</evidence>
<reference evidence="7" key="2">
    <citation type="submission" date="2013-10" db="EMBL/GenBank/DDBJ databases">
        <authorList>
            <person name="Aslett M."/>
        </authorList>
    </citation>
    <scope>NUCLEOTIDE SEQUENCE [LARGE SCALE GENOMIC DNA]</scope>
    <source>
        <strain evidence="7">Weybridge</strain>
    </source>
</reference>
<accession>U6MCM3</accession>
<dbReference type="GO" id="GO:0004649">
    <property type="term" value="F:poly(ADP-ribose) glycohydrolase activity"/>
    <property type="evidence" value="ECO:0007669"/>
    <property type="project" value="UniProtKB-EC"/>
</dbReference>
<dbReference type="VEuPathDB" id="ToxoDB:EMWEY_00008020"/>
<dbReference type="Pfam" id="PF05028">
    <property type="entry name" value="PARG_cat_C"/>
    <property type="match status" value="1"/>
</dbReference>
<dbReference type="GO" id="GO:0005737">
    <property type="term" value="C:cytoplasm"/>
    <property type="evidence" value="ECO:0007669"/>
    <property type="project" value="TreeGrafter"/>
</dbReference>
<evidence type="ECO:0000256" key="1">
    <source>
        <dbReference type="ARBA" id="ARBA00009545"/>
    </source>
</evidence>
<dbReference type="EMBL" id="HG721934">
    <property type="protein sequence ID" value="CDJ60813.1"/>
    <property type="molecule type" value="Genomic_DNA"/>
</dbReference>
<dbReference type="InterPro" id="IPR046372">
    <property type="entry name" value="PARG_cat_C"/>
</dbReference>
<protein>
    <recommendedName>
        <fullName evidence="2">poly(ADP-ribose) glycohydrolase</fullName>
        <ecNumber evidence="2">3.2.1.143</ecNumber>
    </recommendedName>
</protein>
<dbReference type="Pfam" id="PF20811">
    <property type="entry name" value="PARG_cat_N"/>
    <property type="match status" value="1"/>
</dbReference>
<dbReference type="PANTHER" id="PTHR12837:SF0">
    <property type="entry name" value="POLY(ADP-RIBOSE) GLYCOHYDROLASE"/>
    <property type="match status" value="1"/>
</dbReference>
<dbReference type="OrthoDB" id="329157at2759"/>